<proteinExistence type="predicted"/>
<accession>A0A6C0K4N3</accession>
<feature type="transmembrane region" description="Helical" evidence="1">
    <location>
        <begin position="6"/>
        <end position="24"/>
    </location>
</feature>
<dbReference type="AlphaFoldDB" id="A0A6C0K4N3"/>
<dbReference type="EMBL" id="MN740795">
    <property type="protein sequence ID" value="QHU12046.1"/>
    <property type="molecule type" value="Genomic_DNA"/>
</dbReference>
<reference evidence="2" key="1">
    <citation type="journal article" date="2020" name="Nature">
        <title>Giant virus diversity and host interactions through global metagenomics.</title>
        <authorList>
            <person name="Schulz F."/>
            <person name="Roux S."/>
            <person name="Paez-Espino D."/>
            <person name="Jungbluth S."/>
            <person name="Walsh D.A."/>
            <person name="Denef V.J."/>
            <person name="McMahon K.D."/>
            <person name="Konstantinidis K.T."/>
            <person name="Eloe-Fadrosh E.A."/>
            <person name="Kyrpides N.C."/>
            <person name="Woyke T."/>
        </authorList>
    </citation>
    <scope>NUCLEOTIDE SEQUENCE</scope>
    <source>
        <strain evidence="2">GVMAG-S-1101169-75</strain>
    </source>
</reference>
<organism evidence="2">
    <name type="scientific">viral metagenome</name>
    <dbReference type="NCBI Taxonomy" id="1070528"/>
    <lineage>
        <taxon>unclassified sequences</taxon>
        <taxon>metagenomes</taxon>
        <taxon>organismal metagenomes</taxon>
    </lineage>
</organism>
<keyword evidence="1" id="KW-0812">Transmembrane</keyword>
<sequence length="96" mass="11215">MNIFIHFIFMSAWLGLACFAWFLGKKINSLFFFGPGQLVSIQDKIGHGLSLRPDDKTKRKVFEIFSKKLKILKRFFFLVSDQKKTKNTRLPISTGW</sequence>
<keyword evidence="1" id="KW-0472">Membrane</keyword>
<evidence type="ECO:0000313" key="2">
    <source>
        <dbReference type="EMBL" id="QHU12046.1"/>
    </source>
</evidence>
<evidence type="ECO:0000256" key="1">
    <source>
        <dbReference type="SAM" id="Phobius"/>
    </source>
</evidence>
<protein>
    <submittedName>
        <fullName evidence="2">Uncharacterized protein</fullName>
    </submittedName>
</protein>
<keyword evidence="1" id="KW-1133">Transmembrane helix</keyword>
<name>A0A6C0K4N3_9ZZZZ</name>